<evidence type="ECO:0000313" key="3">
    <source>
        <dbReference type="Proteomes" id="UP000664521"/>
    </source>
</evidence>
<name>A0A8H3IZM8_9LECA</name>
<dbReference type="OrthoDB" id="67965at2759"/>
<dbReference type="AlphaFoldDB" id="A0A8H3IZM8"/>
<keyword evidence="1" id="KW-0472">Membrane</keyword>
<dbReference type="EMBL" id="CAJPDS010000098">
    <property type="protein sequence ID" value="CAF9937130.1"/>
    <property type="molecule type" value="Genomic_DNA"/>
</dbReference>
<feature type="transmembrane region" description="Helical" evidence="1">
    <location>
        <begin position="52"/>
        <end position="71"/>
    </location>
</feature>
<accession>A0A8H3IZM8</accession>
<organism evidence="2 3">
    <name type="scientific">Heterodermia speciosa</name>
    <dbReference type="NCBI Taxonomy" id="116794"/>
    <lineage>
        <taxon>Eukaryota</taxon>
        <taxon>Fungi</taxon>
        <taxon>Dikarya</taxon>
        <taxon>Ascomycota</taxon>
        <taxon>Pezizomycotina</taxon>
        <taxon>Lecanoromycetes</taxon>
        <taxon>OSLEUM clade</taxon>
        <taxon>Lecanoromycetidae</taxon>
        <taxon>Caliciales</taxon>
        <taxon>Physciaceae</taxon>
        <taxon>Heterodermia</taxon>
    </lineage>
</organism>
<dbReference type="Proteomes" id="UP000664521">
    <property type="component" value="Unassembled WGS sequence"/>
</dbReference>
<dbReference type="GO" id="GO:0016020">
    <property type="term" value="C:membrane"/>
    <property type="evidence" value="ECO:0007669"/>
    <property type="project" value="TreeGrafter"/>
</dbReference>
<proteinExistence type="predicted"/>
<dbReference type="PANTHER" id="PTHR32251:SF15">
    <property type="entry name" value="3-OXO-5-ALPHA-STEROID 4-DEHYDROGENASE (DUF1295)"/>
    <property type="match status" value="1"/>
</dbReference>
<keyword evidence="1" id="KW-1133">Transmembrane helix</keyword>
<feature type="transmembrane region" description="Helical" evidence="1">
    <location>
        <begin position="117"/>
        <end position="137"/>
    </location>
</feature>
<dbReference type="InterPro" id="IPR010721">
    <property type="entry name" value="UstE-like"/>
</dbReference>
<evidence type="ECO:0000256" key="1">
    <source>
        <dbReference type="SAM" id="Phobius"/>
    </source>
</evidence>
<feature type="transmembrane region" description="Helical" evidence="1">
    <location>
        <begin position="215"/>
        <end position="235"/>
    </location>
</feature>
<comment type="caution">
    <text evidence="2">The sequence shown here is derived from an EMBL/GenBank/DDBJ whole genome shotgun (WGS) entry which is preliminary data.</text>
</comment>
<dbReference type="PROSITE" id="PS50244">
    <property type="entry name" value="S5A_REDUCTASE"/>
    <property type="match status" value="1"/>
</dbReference>
<evidence type="ECO:0008006" key="4">
    <source>
        <dbReference type="Google" id="ProtNLM"/>
    </source>
</evidence>
<dbReference type="Pfam" id="PF06966">
    <property type="entry name" value="DUF1295"/>
    <property type="match status" value="1"/>
</dbReference>
<keyword evidence="3" id="KW-1185">Reference proteome</keyword>
<evidence type="ECO:0000313" key="2">
    <source>
        <dbReference type="EMBL" id="CAF9937130.1"/>
    </source>
</evidence>
<reference evidence="2" key="1">
    <citation type="submission" date="2021-03" db="EMBL/GenBank/DDBJ databases">
        <authorList>
            <person name="Tagirdzhanova G."/>
        </authorList>
    </citation>
    <scope>NUCLEOTIDE SEQUENCE</scope>
</reference>
<gene>
    <name evidence="2" type="ORF">HETSPECPRED_010569</name>
</gene>
<dbReference type="PANTHER" id="PTHR32251">
    <property type="entry name" value="3-OXO-5-ALPHA-STEROID 4-DEHYDROGENASE"/>
    <property type="match status" value="1"/>
</dbReference>
<sequence length="273" mass="29644">MDSKEGPKDSRDLIPRGSFKPSPFGRAVFVGLRAIDPFIQYSILSRHAGISWIPQFLGGALLPATGAAYLLRPANTGVILDLPPYQSLLLCMSIGSMLKQNFWALAVGKEELLTSSAVIIAAFATLMNGLNGALAMWTRTSVNPTASTMTELLKVPSIAAGVSLFVTGVLVETVSEIQRSRFKDDPRNKGKPYAGGLFGLARNINYTGFTLWKMGYALVAAGPAYGLLAAAFHFYDFAQRAVPTLDDYCAKRYGDEWQDVRKKVPKVLIPGIY</sequence>
<keyword evidence="1" id="KW-0812">Transmembrane</keyword>
<feature type="transmembrane region" description="Helical" evidence="1">
    <location>
        <begin position="157"/>
        <end position="174"/>
    </location>
</feature>
<dbReference type="Gene3D" id="1.20.120.1630">
    <property type="match status" value="1"/>
</dbReference>
<protein>
    <recommendedName>
        <fullName evidence="4">Steroid 5-alpha reductase C-terminal domain-containing protein</fullName>
    </recommendedName>
</protein>
<feature type="transmembrane region" description="Helical" evidence="1">
    <location>
        <begin position="83"/>
        <end position="105"/>
    </location>
</feature>